<dbReference type="Pfam" id="PF00092">
    <property type="entry name" value="VWA"/>
    <property type="match status" value="1"/>
</dbReference>
<sequence>MSDGHTSGANNKNDQTLPIGRRDILRTTGAGFGITGFVGQVSGASGLDVNIRQINRPEFPEVTVFASVYDSNGDTLSNLSKSDFNLIETRLGSSSDQAIETLSSPDSDEANNISTAIVIDKSRSMSTGSRMETAIEGGKEFVQQFNSGDEGLVLAFNESTEIRQRWTSSQSGLTDTIDSISPAGNTALFDAVREGVNEAGPRTDQEQIGRSAVVVLADGQDNASSSSLSEAVNIAKQEGVPVYTIGLGNTINYNNLEQLATETGGGFYEAADGSDLTEIYTKIAESIANEYEITYVTNDDTTDGAERKVRLETAYNGLSGYDTETFEEPCAPLPTASFTFSPDAVVEGQEVSFDGSASQPNGGQLVEYEWDFNNDGSVNSYGETATHTYTEPGQYNIALAVEKTCGARDVEVKSIAVADEPVSVVNVNTNAPITEGEVLEAEVELKNTRFDKENRSVALQDFSGSTVDIEPIQIGREESLTLTLEWDTEAGDAGTDNISIQVSDIEIKEQVEIEKSYKSRKLQTAQLIDQQSSHSAMEGYLNTKLDGDKEWTASTITALDQAADQGQISESTRVDAIQRLQAVEDVSLRTIQRIGPAQAKNSSRFINISENTAVNTLKTAVNIMGAAVAIAMIPSGLGVLAGGAATVAAGFLTDIATDTINDMLAAGEDNDGPGLAQEATRQCKEKTTDLFTKVSNGEISGGEAIQQELTEIADEIIDLVQDGIRTAIEIDTIQGIFNTVGSVGGYPTLLGNGYSIYGTLNDVDNAFQPDKLAAEGLQGDTEKIIQELERTENNLDSTIKDAADLMEFLETVSGELNLWDNIEDALTGDQEVIWQIIDSATALGNAVVGLFLDVLTSAGSTVVGYSLMAYIKLMQGEITRTAINGEEVTFPNV</sequence>
<dbReference type="Gene3D" id="3.40.50.410">
    <property type="entry name" value="von Willebrand factor, type A domain"/>
    <property type="match status" value="1"/>
</dbReference>
<protein>
    <submittedName>
        <fullName evidence="5">VWFA-related domain-containing protein</fullName>
    </submittedName>
</protein>
<dbReference type="Pfam" id="PF18911">
    <property type="entry name" value="PKD_4"/>
    <property type="match status" value="1"/>
</dbReference>
<gene>
    <name evidence="5" type="ORF">SAMN05216277_1208</name>
</gene>
<dbReference type="NCBIfam" id="TIGR03436">
    <property type="entry name" value="acidobact_VWFA"/>
    <property type="match status" value="1"/>
</dbReference>
<dbReference type="InterPro" id="IPR013783">
    <property type="entry name" value="Ig-like_fold"/>
</dbReference>
<feature type="coiled-coil region" evidence="1">
    <location>
        <begin position="774"/>
        <end position="805"/>
    </location>
</feature>
<feature type="compositionally biased region" description="Polar residues" evidence="2">
    <location>
        <begin position="1"/>
        <end position="16"/>
    </location>
</feature>
<dbReference type="OrthoDB" id="343265at2157"/>
<organism evidence="5 6">
    <name type="scientific">Halolamina pelagica</name>
    <dbReference type="NCBI Taxonomy" id="699431"/>
    <lineage>
        <taxon>Archaea</taxon>
        <taxon>Methanobacteriati</taxon>
        <taxon>Methanobacteriota</taxon>
        <taxon>Stenosarchaea group</taxon>
        <taxon>Halobacteria</taxon>
        <taxon>Halobacteriales</taxon>
        <taxon>Haloferacaceae</taxon>
    </lineage>
</organism>
<keyword evidence="1" id="KW-0175">Coiled coil</keyword>
<name>A0A1I5VTF9_9EURY</name>
<feature type="domain" description="PKD" evidence="3">
    <location>
        <begin position="334"/>
        <end position="417"/>
    </location>
</feature>
<dbReference type="CDD" id="cd00198">
    <property type="entry name" value="vWFA"/>
    <property type="match status" value="1"/>
</dbReference>
<dbReference type="RefSeq" id="WP_143077010.1">
    <property type="nucleotide sequence ID" value="NZ_FOXI01000020.1"/>
</dbReference>
<dbReference type="EMBL" id="FOXI01000020">
    <property type="protein sequence ID" value="SFQ10741.1"/>
    <property type="molecule type" value="Genomic_DNA"/>
</dbReference>
<dbReference type="SMART" id="SM00089">
    <property type="entry name" value="PKD"/>
    <property type="match status" value="1"/>
</dbReference>
<dbReference type="PROSITE" id="PS50093">
    <property type="entry name" value="PKD"/>
    <property type="match status" value="1"/>
</dbReference>
<dbReference type="PROSITE" id="PS50234">
    <property type="entry name" value="VWFA"/>
    <property type="match status" value="1"/>
</dbReference>
<evidence type="ECO:0000256" key="1">
    <source>
        <dbReference type="SAM" id="Coils"/>
    </source>
</evidence>
<dbReference type="SUPFAM" id="SSF49299">
    <property type="entry name" value="PKD domain"/>
    <property type="match status" value="1"/>
</dbReference>
<proteinExistence type="predicted"/>
<evidence type="ECO:0000313" key="6">
    <source>
        <dbReference type="Proteomes" id="UP000183769"/>
    </source>
</evidence>
<dbReference type="SMART" id="SM00327">
    <property type="entry name" value="VWA"/>
    <property type="match status" value="1"/>
</dbReference>
<dbReference type="InterPro" id="IPR000601">
    <property type="entry name" value="PKD_dom"/>
</dbReference>
<accession>A0A1I5VTF9</accession>
<dbReference type="InterPro" id="IPR036465">
    <property type="entry name" value="vWFA_dom_sf"/>
</dbReference>
<feature type="region of interest" description="Disordered" evidence="2">
    <location>
        <begin position="1"/>
        <end position="20"/>
    </location>
</feature>
<dbReference type="Gene3D" id="2.60.40.10">
    <property type="entry name" value="Immunoglobulins"/>
    <property type="match status" value="1"/>
</dbReference>
<evidence type="ECO:0000313" key="5">
    <source>
        <dbReference type="EMBL" id="SFQ10741.1"/>
    </source>
</evidence>
<evidence type="ECO:0000256" key="2">
    <source>
        <dbReference type="SAM" id="MobiDB-lite"/>
    </source>
</evidence>
<dbReference type="Proteomes" id="UP000183769">
    <property type="component" value="Unassembled WGS sequence"/>
</dbReference>
<dbReference type="SUPFAM" id="SSF53300">
    <property type="entry name" value="vWA-like"/>
    <property type="match status" value="1"/>
</dbReference>
<keyword evidence="6" id="KW-1185">Reference proteome</keyword>
<evidence type="ECO:0000259" key="4">
    <source>
        <dbReference type="PROSITE" id="PS50234"/>
    </source>
</evidence>
<reference evidence="6" key="1">
    <citation type="submission" date="2016-10" db="EMBL/GenBank/DDBJ databases">
        <authorList>
            <person name="Varghese N."/>
            <person name="Submissions S."/>
        </authorList>
    </citation>
    <scope>NUCLEOTIDE SEQUENCE [LARGE SCALE GENOMIC DNA]</scope>
    <source>
        <strain evidence="6">CGMCC 1.10329</strain>
    </source>
</reference>
<dbReference type="InterPro" id="IPR017802">
    <property type="entry name" value="VWFA-rel_acidobac-type"/>
</dbReference>
<dbReference type="InterPro" id="IPR035986">
    <property type="entry name" value="PKD_dom_sf"/>
</dbReference>
<dbReference type="InterPro" id="IPR022409">
    <property type="entry name" value="PKD/Chitinase_dom"/>
</dbReference>
<dbReference type="InterPro" id="IPR002035">
    <property type="entry name" value="VWF_A"/>
</dbReference>
<feature type="domain" description="VWFA" evidence="4">
    <location>
        <begin position="114"/>
        <end position="283"/>
    </location>
</feature>
<dbReference type="AlphaFoldDB" id="A0A1I5VTF9"/>
<evidence type="ECO:0000259" key="3">
    <source>
        <dbReference type="PROSITE" id="PS50093"/>
    </source>
</evidence>
<dbReference type="CDD" id="cd00146">
    <property type="entry name" value="PKD"/>
    <property type="match status" value="1"/>
</dbReference>